<proteinExistence type="predicted"/>
<gene>
    <name evidence="2" type="ORF">EJ04DRAFT_517293</name>
</gene>
<organism evidence="2 3">
    <name type="scientific">Polyplosphaeria fusca</name>
    <dbReference type="NCBI Taxonomy" id="682080"/>
    <lineage>
        <taxon>Eukaryota</taxon>
        <taxon>Fungi</taxon>
        <taxon>Dikarya</taxon>
        <taxon>Ascomycota</taxon>
        <taxon>Pezizomycotina</taxon>
        <taxon>Dothideomycetes</taxon>
        <taxon>Pleosporomycetidae</taxon>
        <taxon>Pleosporales</taxon>
        <taxon>Tetraplosphaeriaceae</taxon>
        <taxon>Polyplosphaeria</taxon>
    </lineage>
</organism>
<evidence type="ECO:0000313" key="3">
    <source>
        <dbReference type="Proteomes" id="UP000799444"/>
    </source>
</evidence>
<evidence type="ECO:0000256" key="1">
    <source>
        <dbReference type="SAM" id="SignalP"/>
    </source>
</evidence>
<keyword evidence="1" id="KW-0732">Signal</keyword>
<feature type="signal peptide" evidence="1">
    <location>
        <begin position="1"/>
        <end position="19"/>
    </location>
</feature>
<feature type="chain" id="PRO_5040391749" description="Secreted protein" evidence="1">
    <location>
        <begin position="20"/>
        <end position="69"/>
    </location>
</feature>
<keyword evidence="3" id="KW-1185">Reference proteome</keyword>
<dbReference type="EMBL" id="ML996337">
    <property type="protein sequence ID" value="KAF2727349.1"/>
    <property type="molecule type" value="Genomic_DNA"/>
</dbReference>
<dbReference type="AlphaFoldDB" id="A0A9P4UUN4"/>
<comment type="caution">
    <text evidence="2">The sequence shown here is derived from an EMBL/GenBank/DDBJ whole genome shotgun (WGS) entry which is preliminary data.</text>
</comment>
<reference evidence="2" key="1">
    <citation type="journal article" date="2020" name="Stud. Mycol.">
        <title>101 Dothideomycetes genomes: a test case for predicting lifestyles and emergence of pathogens.</title>
        <authorList>
            <person name="Haridas S."/>
            <person name="Albert R."/>
            <person name="Binder M."/>
            <person name="Bloem J."/>
            <person name="Labutti K."/>
            <person name="Salamov A."/>
            <person name="Andreopoulos B."/>
            <person name="Baker S."/>
            <person name="Barry K."/>
            <person name="Bills G."/>
            <person name="Bluhm B."/>
            <person name="Cannon C."/>
            <person name="Castanera R."/>
            <person name="Culley D."/>
            <person name="Daum C."/>
            <person name="Ezra D."/>
            <person name="Gonzalez J."/>
            <person name="Henrissat B."/>
            <person name="Kuo A."/>
            <person name="Liang C."/>
            <person name="Lipzen A."/>
            <person name="Lutzoni F."/>
            <person name="Magnuson J."/>
            <person name="Mondo S."/>
            <person name="Nolan M."/>
            <person name="Ohm R."/>
            <person name="Pangilinan J."/>
            <person name="Park H.-J."/>
            <person name="Ramirez L."/>
            <person name="Alfaro M."/>
            <person name="Sun H."/>
            <person name="Tritt A."/>
            <person name="Yoshinaga Y."/>
            <person name="Zwiers L.-H."/>
            <person name="Turgeon B."/>
            <person name="Goodwin S."/>
            <person name="Spatafora J."/>
            <person name="Crous P."/>
            <person name="Grigoriev I."/>
        </authorList>
    </citation>
    <scope>NUCLEOTIDE SEQUENCE</scope>
    <source>
        <strain evidence="2">CBS 125425</strain>
    </source>
</reference>
<evidence type="ECO:0000313" key="2">
    <source>
        <dbReference type="EMBL" id="KAF2727349.1"/>
    </source>
</evidence>
<sequence>MSHILIWLHLDEVSTAAHAAFLTVRSRVVCFTLTRTPSVCSRVVTKQSLFLRSCNYFLVYCTLTKVSRY</sequence>
<name>A0A9P4UUN4_9PLEO</name>
<evidence type="ECO:0008006" key="4">
    <source>
        <dbReference type="Google" id="ProtNLM"/>
    </source>
</evidence>
<accession>A0A9P4UUN4</accession>
<protein>
    <recommendedName>
        <fullName evidence="4">Secreted protein</fullName>
    </recommendedName>
</protein>
<dbReference type="Proteomes" id="UP000799444">
    <property type="component" value="Unassembled WGS sequence"/>
</dbReference>